<evidence type="ECO:0000256" key="2">
    <source>
        <dbReference type="SAM" id="MobiDB-lite"/>
    </source>
</evidence>
<dbReference type="Gene3D" id="1.10.287.1490">
    <property type="match status" value="1"/>
</dbReference>
<proteinExistence type="predicted"/>
<dbReference type="OrthoDB" id="2395291at2759"/>
<feature type="coiled-coil region" evidence="1">
    <location>
        <begin position="79"/>
        <end position="158"/>
    </location>
</feature>
<evidence type="ECO:0000256" key="1">
    <source>
        <dbReference type="SAM" id="Coils"/>
    </source>
</evidence>
<evidence type="ECO:0000313" key="3">
    <source>
        <dbReference type="EMBL" id="RIA79987.1"/>
    </source>
</evidence>
<reference evidence="3 4" key="1">
    <citation type="submission" date="2018-06" db="EMBL/GenBank/DDBJ databases">
        <title>Comparative genomics reveals the genomic features of Rhizophagus irregularis, R. cerebriforme, R. diaphanum and Gigaspora rosea, and their symbiotic lifestyle signature.</title>
        <authorList>
            <person name="Morin E."/>
            <person name="San Clemente H."/>
            <person name="Chen E.C.H."/>
            <person name="De La Providencia I."/>
            <person name="Hainaut M."/>
            <person name="Kuo A."/>
            <person name="Kohler A."/>
            <person name="Murat C."/>
            <person name="Tang N."/>
            <person name="Roy S."/>
            <person name="Loubradou J."/>
            <person name="Henrissat B."/>
            <person name="Grigoriev I.V."/>
            <person name="Corradi N."/>
            <person name="Roux C."/>
            <person name="Martin F.M."/>
        </authorList>
    </citation>
    <scope>NUCLEOTIDE SEQUENCE [LARGE SCALE GENOMIC DNA]</scope>
    <source>
        <strain evidence="3 4">DAOM 227022</strain>
    </source>
</reference>
<accession>A0A397S7K4</accession>
<keyword evidence="1" id="KW-0175">Coiled coil</keyword>
<feature type="compositionally biased region" description="Low complexity" evidence="2">
    <location>
        <begin position="25"/>
        <end position="36"/>
    </location>
</feature>
<evidence type="ECO:0000313" key="4">
    <source>
        <dbReference type="Proteomes" id="UP000265703"/>
    </source>
</evidence>
<dbReference type="EMBL" id="QKYT01001076">
    <property type="protein sequence ID" value="RIA79987.1"/>
    <property type="molecule type" value="Genomic_DNA"/>
</dbReference>
<gene>
    <name evidence="3" type="ORF">C1645_882416</name>
</gene>
<feature type="compositionally biased region" description="Polar residues" evidence="2">
    <location>
        <begin position="1"/>
        <end position="11"/>
    </location>
</feature>
<protein>
    <submittedName>
        <fullName evidence="3">Uncharacterized protein</fullName>
    </submittedName>
</protein>
<dbReference type="AlphaFoldDB" id="A0A397S7K4"/>
<keyword evidence="4" id="KW-1185">Reference proteome</keyword>
<feature type="region of interest" description="Disordered" evidence="2">
    <location>
        <begin position="1"/>
        <end position="48"/>
    </location>
</feature>
<dbReference type="STRING" id="658196.A0A397S7K4"/>
<dbReference type="Proteomes" id="UP000265703">
    <property type="component" value="Unassembled WGS sequence"/>
</dbReference>
<sequence>MEPDDNIQSNHNESDKYLEMNSHNTSETELSSTTREIPVTSSDDYSVSNDENFKLPILKTKVEEETNSIQYFQKNWVDYNKYKNLQDELESQKKQVQELNQKLDESDKKLQNYKNCEESLNTKIKEIQKELDTKNEDINELKKNNATLKEEASKYQSALGVAANFRTSDENHSVQLKKDILSLQDTIESYVTNLKGNIEVNVENIENLLQRYGCLTKITKENQNRPFIKAVLQRYVLDTIIENANDYFDHPNHPKDIGISLESKILSRTNYLCLLLDTFCETRKGTDTITPITSIKIRQEAYVALGNRGFSEIVENDQTIEHNFIDNVKNILNKSLNEYRTINDSAKKQSVENMATNIIRDVIRLFWFRLLAQEPIITISWFEPNTRIDPNTMTGRWEDREEDIDNLVVDLCYFPIIGLNLDDPSKRKLYTRAKVFPRYQSYISRLVKSVVESSVK</sequence>
<comment type="caution">
    <text evidence="3">The sequence shown here is derived from an EMBL/GenBank/DDBJ whole genome shotgun (WGS) entry which is preliminary data.</text>
</comment>
<organism evidence="3 4">
    <name type="scientific">Glomus cerebriforme</name>
    <dbReference type="NCBI Taxonomy" id="658196"/>
    <lineage>
        <taxon>Eukaryota</taxon>
        <taxon>Fungi</taxon>
        <taxon>Fungi incertae sedis</taxon>
        <taxon>Mucoromycota</taxon>
        <taxon>Glomeromycotina</taxon>
        <taxon>Glomeromycetes</taxon>
        <taxon>Glomerales</taxon>
        <taxon>Glomeraceae</taxon>
        <taxon>Glomus</taxon>
    </lineage>
</organism>
<feature type="compositionally biased region" description="Polar residues" evidence="2">
    <location>
        <begin position="39"/>
        <end position="48"/>
    </location>
</feature>
<name>A0A397S7K4_9GLOM</name>